<dbReference type="GO" id="GO:0004721">
    <property type="term" value="F:phosphoprotein phosphatase activity"/>
    <property type="evidence" value="ECO:0007669"/>
    <property type="project" value="UniProtKB-KW"/>
</dbReference>
<evidence type="ECO:0000256" key="2">
    <source>
        <dbReference type="ARBA" id="ARBA00022801"/>
    </source>
</evidence>
<feature type="compositionally biased region" description="Polar residues" evidence="4">
    <location>
        <begin position="69"/>
        <end position="105"/>
    </location>
</feature>
<dbReference type="PROSITE" id="PS01032">
    <property type="entry name" value="PPM_1"/>
    <property type="match status" value="1"/>
</dbReference>
<accession>A0A9N9ADA3</accession>
<evidence type="ECO:0000313" key="6">
    <source>
        <dbReference type="EMBL" id="CAG8525953.1"/>
    </source>
</evidence>
<keyword evidence="1" id="KW-0479">Metal-binding</keyword>
<dbReference type="EMBL" id="CAJVPS010001140">
    <property type="protein sequence ID" value="CAG8525953.1"/>
    <property type="molecule type" value="Genomic_DNA"/>
</dbReference>
<dbReference type="GO" id="GO:0046872">
    <property type="term" value="F:metal ion binding"/>
    <property type="evidence" value="ECO:0007669"/>
    <property type="project" value="UniProtKB-KW"/>
</dbReference>
<feature type="compositionally biased region" description="Polar residues" evidence="4">
    <location>
        <begin position="1"/>
        <end position="11"/>
    </location>
</feature>
<organism evidence="6 7">
    <name type="scientific">Ambispora leptoticha</name>
    <dbReference type="NCBI Taxonomy" id="144679"/>
    <lineage>
        <taxon>Eukaryota</taxon>
        <taxon>Fungi</taxon>
        <taxon>Fungi incertae sedis</taxon>
        <taxon>Mucoromycota</taxon>
        <taxon>Glomeromycotina</taxon>
        <taxon>Glomeromycetes</taxon>
        <taxon>Archaeosporales</taxon>
        <taxon>Ambisporaceae</taxon>
        <taxon>Ambispora</taxon>
    </lineage>
</organism>
<comment type="caution">
    <text evidence="6">The sequence shown here is derived from an EMBL/GenBank/DDBJ whole genome shotgun (WGS) entry which is preliminary data.</text>
</comment>
<feature type="region of interest" description="Disordered" evidence="4">
    <location>
        <begin position="1"/>
        <end position="105"/>
    </location>
</feature>
<dbReference type="InterPro" id="IPR036457">
    <property type="entry name" value="PPM-type-like_dom_sf"/>
</dbReference>
<dbReference type="InterPro" id="IPR000222">
    <property type="entry name" value="PP2C_BS"/>
</dbReference>
<protein>
    <submittedName>
        <fullName evidence="6">7896_t:CDS:1</fullName>
    </submittedName>
</protein>
<feature type="non-terminal residue" evidence="6">
    <location>
        <position position="1"/>
    </location>
</feature>
<dbReference type="SUPFAM" id="SSF81606">
    <property type="entry name" value="PP2C-like"/>
    <property type="match status" value="1"/>
</dbReference>
<dbReference type="AlphaFoldDB" id="A0A9N9ADA3"/>
<name>A0A9N9ADA3_9GLOM</name>
<feature type="domain" description="PPM-type phosphatase" evidence="5">
    <location>
        <begin position="117"/>
        <end position="172"/>
    </location>
</feature>
<proteinExistence type="predicted"/>
<dbReference type="InterPro" id="IPR001932">
    <property type="entry name" value="PPM-type_phosphatase-like_dom"/>
</dbReference>
<evidence type="ECO:0000256" key="1">
    <source>
        <dbReference type="ARBA" id="ARBA00022723"/>
    </source>
</evidence>
<keyword evidence="7" id="KW-1185">Reference proteome</keyword>
<gene>
    <name evidence="6" type="ORF">ALEPTO_LOCUS4703</name>
</gene>
<dbReference type="Pfam" id="PF00481">
    <property type="entry name" value="PP2C"/>
    <property type="match status" value="1"/>
</dbReference>
<feature type="compositionally biased region" description="Basic and acidic residues" evidence="4">
    <location>
        <begin position="12"/>
        <end position="24"/>
    </location>
</feature>
<evidence type="ECO:0000313" key="7">
    <source>
        <dbReference type="Proteomes" id="UP000789508"/>
    </source>
</evidence>
<dbReference type="Proteomes" id="UP000789508">
    <property type="component" value="Unassembled WGS sequence"/>
</dbReference>
<keyword evidence="3" id="KW-0904">Protein phosphatase</keyword>
<dbReference type="PROSITE" id="PS51746">
    <property type="entry name" value="PPM_2"/>
    <property type="match status" value="1"/>
</dbReference>
<keyword evidence="2" id="KW-0378">Hydrolase</keyword>
<dbReference type="Gene3D" id="3.60.40.10">
    <property type="entry name" value="PPM-type phosphatase domain"/>
    <property type="match status" value="1"/>
</dbReference>
<dbReference type="OrthoDB" id="2440080at2759"/>
<evidence type="ECO:0000259" key="5">
    <source>
        <dbReference type="PROSITE" id="PS51746"/>
    </source>
</evidence>
<reference evidence="6" key="1">
    <citation type="submission" date="2021-06" db="EMBL/GenBank/DDBJ databases">
        <authorList>
            <person name="Kallberg Y."/>
            <person name="Tangrot J."/>
            <person name="Rosling A."/>
        </authorList>
    </citation>
    <scope>NUCLEOTIDE SEQUENCE</scope>
    <source>
        <strain evidence="6">FL130A</strain>
    </source>
</reference>
<evidence type="ECO:0000256" key="4">
    <source>
        <dbReference type="SAM" id="MobiDB-lite"/>
    </source>
</evidence>
<feature type="compositionally biased region" description="Polar residues" evidence="4">
    <location>
        <begin position="25"/>
        <end position="35"/>
    </location>
</feature>
<evidence type="ECO:0000256" key="3">
    <source>
        <dbReference type="ARBA" id="ARBA00022912"/>
    </source>
</evidence>
<sequence>MSLNKSTNGEAVKQDTNSKAENKDTTTLIPNATSNKKLEGSPQSPEKIELTLSPEQITSKENENDPGLNANNNGYFKPSNDSPSSPAVEASTNTPTAINTTSNQQEKTIAQQNKHFQIGVSEDRNKRCRRTMEDAHSFFYDFAGVEGQGFFAIFDGHAGKQAAEWCGENFHK</sequence>